<evidence type="ECO:0000256" key="2">
    <source>
        <dbReference type="ARBA" id="ARBA00022692"/>
    </source>
</evidence>
<protein>
    <submittedName>
        <fullName evidence="8">MFS transporter</fullName>
    </submittedName>
</protein>
<accession>A0ABT7A144</accession>
<name>A0ABT7A144_9ACTN</name>
<feature type="transmembrane region" description="Helical" evidence="6">
    <location>
        <begin position="127"/>
        <end position="148"/>
    </location>
</feature>
<keyword evidence="4 6" id="KW-0472">Membrane</keyword>
<keyword evidence="2 6" id="KW-0812">Transmembrane</keyword>
<keyword evidence="3 6" id="KW-1133">Transmembrane helix</keyword>
<dbReference type="SUPFAM" id="SSF103473">
    <property type="entry name" value="MFS general substrate transporter"/>
    <property type="match status" value="1"/>
</dbReference>
<feature type="transmembrane region" description="Helical" evidence="6">
    <location>
        <begin position="101"/>
        <end position="121"/>
    </location>
</feature>
<feature type="transmembrane region" description="Helical" evidence="6">
    <location>
        <begin position="42"/>
        <end position="63"/>
    </location>
</feature>
<feature type="transmembrane region" description="Helical" evidence="6">
    <location>
        <begin position="391"/>
        <end position="409"/>
    </location>
</feature>
<proteinExistence type="predicted"/>
<dbReference type="InterPro" id="IPR011701">
    <property type="entry name" value="MFS"/>
</dbReference>
<dbReference type="RefSeq" id="WP_274045585.1">
    <property type="nucleotide sequence ID" value="NZ_JANCPR020000023.1"/>
</dbReference>
<comment type="subcellular location">
    <subcellularLocation>
        <location evidence="1">Cell membrane</location>
        <topology evidence="1">Multi-pass membrane protein</topology>
    </subcellularLocation>
</comment>
<comment type="caution">
    <text evidence="8">The sequence shown here is derived from an EMBL/GenBank/DDBJ whole genome shotgun (WGS) entry which is preliminary data.</text>
</comment>
<feature type="compositionally biased region" description="Basic and acidic residues" evidence="5">
    <location>
        <begin position="10"/>
        <end position="19"/>
    </location>
</feature>
<keyword evidence="9" id="KW-1185">Reference proteome</keyword>
<dbReference type="Gene3D" id="1.20.1250.20">
    <property type="entry name" value="MFS general substrate transporter like domains"/>
    <property type="match status" value="1"/>
</dbReference>
<feature type="transmembrane region" description="Helical" evidence="6">
    <location>
        <begin position="268"/>
        <end position="291"/>
    </location>
</feature>
<evidence type="ECO:0000256" key="5">
    <source>
        <dbReference type="SAM" id="MobiDB-lite"/>
    </source>
</evidence>
<dbReference type="PANTHER" id="PTHR23542">
    <property type="match status" value="1"/>
</dbReference>
<evidence type="ECO:0000259" key="7">
    <source>
        <dbReference type="PROSITE" id="PS50850"/>
    </source>
</evidence>
<evidence type="ECO:0000256" key="6">
    <source>
        <dbReference type="SAM" id="Phobius"/>
    </source>
</evidence>
<feature type="transmembrane region" description="Helical" evidence="6">
    <location>
        <begin position="303"/>
        <end position="321"/>
    </location>
</feature>
<evidence type="ECO:0000256" key="4">
    <source>
        <dbReference type="ARBA" id="ARBA00023136"/>
    </source>
</evidence>
<dbReference type="Proteomes" id="UP001214441">
    <property type="component" value="Unassembled WGS sequence"/>
</dbReference>
<feature type="transmembrane region" description="Helical" evidence="6">
    <location>
        <begin position="327"/>
        <end position="348"/>
    </location>
</feature>
<dbReference type="InterPro" id="IPR036259">
    <property type="entry name" value="MFS_trans_sf"/>
</dbReference>
<feature type="transmembrane region" description="Helical" evidence="6">
    <location>
        <begin position="69"/>
        <end position="89"/>
    </location>
</feature>
<dbReference type="PROSITE" id="PS50850">
    <property type="entry name" value="MFS"/>
    <property type="match status" value="1"/>
</dbReference>
<organism evidence="8 9">
    <name type="scientific">Streptomyces iconiensis</name>
    <dbReference type="NCBI Taxonomy" id="1384038"/>
    <lineage>
        <taxon>Bacteria</taxon>
        <taxon>Bacillati</taxon>
        <taxon>Actinomycetota</taxon>
        <taxon>Actinomycetes</taxon>
        <taxon>Kitasatosporales</taxon>
        <taxon>Streptomycetaceae</taxon>
        <taxon>Streptomyces</taxon>
    </lineage>
</organism>
<evidence type="ECO:0000313" key="8">
    <source>
        <dbReference type="EMBL" id="MDJ1134784.1"/>
    </source>
</evidence>
<feature type="region of interest" description="Disordered" evidence="5">
    <location>
        <begin position="1"/>
        <end position="21"/>
    </location>
</feature>
<sequence>MPDSRAPVRGPEDPGTREPPRRRRYLAGYADLLAIPRAHHMALASLLSKLPISMVAISVLLLVSPHYSYGMAGVAVSSMLVAGALTAPYRGRLVDRYSARGMLLFFLGAYLAALTGLAWSASERVPVGVVLACAALIGASLPPVNMLMRTLWKAVTTEHTLTSAISLESVTMDLALIAGPALATWLSLSVSPVLPFVVCGVFVTGAVGLILGLVGDRGAPAADDRPRDWLGPLRSAPLRRIFLAQFLFCLALTAIEVTLPLYARQHHAVGYTGVYLGAIAVGSIVGGLAVGAAPRMLPRARRLPLLLVSYAVGTALLALAASVSPLMVLLACPVAGLAIGSTFAAIMMTGGDLAPKGFDNETQGWTSSLTQVGSAAGAAAGSGAAVATSSLTVLSAVPAVVLLAVLMAWNTSPVPEPSAP</sequence>
<dbReference type="InterPro" id="IPR020846">
    <property type="entry name" value="MFS_dom"/>
</dbReference>
<dbReference type="PANTHER" id="PTHR23542:SF1">
    <property type="entry name" value="MAJOR FACILITATOR SUPERFAMILY (MFS) PROFILE DOMAIN-CONTAINING PROTEIN"/>
    <property type="match status" value="1"/>
</dbReference>
<dbReference type="Pfam" id="PF07690">
    <property type="entry name" value="MFS_1"/>
    <property type="match status" value="1"/>
</dbReference>
<feature type="transmembrane region" description="Helical" evidence="6">
    <location>
        <begin position="169"/>
        <end position="188"/>
    </location>
</feature>
<evidence type="ECO:0000313" key="9">
    <source>
        <dbReference type="Proteomes" id="UP001214441"/>
    </source>
</evidence>
<feature type="transmembrane region" description="Helical" evidence="6">
    <location>
        <begin position="194"/>
        <end position="215"/>
    </location>
</feature>
<gene>
    <name evidence="8" type="ORF">NMN56_023080</name>
</gene>
<feature type="domain" description="Major facilitator superfamily (MFS) profile" evidence="7">
    <location>
        <begin position="237"/>
        <end position="420"/>
    </location>
</feature>
<evidence type="ECO:0000256" key="3">
    <source>
        <dbReference type="ARBA" id="ARBA00022989"/>
    </source>
</evidence>
<evidence type="ECO:0000256" key="1">
    <source>
        <dbReference type="ARBA" id="ARBA00004651"/>
    </source>
</evidence>
<dbReference type="EMBL" id="JANCPR020000023">
    <property type="protein sequence ID" value="MDJ1134784.1"/>
    <property type="molecule type" value="Genomic_DNA"/>
</dbReference>
<feature type="transmembrane region" description="Helical" evidence="6">
    <location>
        <begin position="241"/>
        <end position="262"/>
    </location>
</feature>
<reference evidence="8 9" key="1">
    <citation type="submission" date="2023-05" db="EMBL/GenBank/DDBJ databases">
        <title>Streptantibioticus silvisoli sp. nov., acidotolerant actinomycetes 1 from pine litter.</title>
        <authorList>
            <person name="Swiecimska M."/>
            <person name="Golinska P."/>
            <person name="Sangal V."/>
            <person name="Wachnowicz B."/>
            <person name="Goodfellow M."/>
        </authorList>
    </citation>
    <scope>NUCLEOTIDE SEQUENCE [LARGE SCALE GENOMIC DNA]</scope>
    <source>
        <strain evidence="8 9">DSM 42109</strain>
    </source>
</reference>